<feature type="transmembrane region" description="Helical" evidence="7">
    <location>
        <begin position="92"/>
        <end position="117"/>
    </location>
</feature>
<keyword evidence="4 7" id="KW-0472">Membrane</keyword>
<dbReference type="Proteomes" id="UP000011715">
    <property type="component" value="Unassembled WGS sequence"/>
</dbReference>
<dbReference type="OrthoDB" id="5342292at2759"/>
<reference evidence="9" key="3">
    <citation type="submission" date="2011-03" db="EMBL/GenBank/DDBJ databases">
        <title>Annotation of Magnaporthe poae ATCC 64411.</title>
        <authorList>
            <person name="Ma L.-J."/>
            <person name="Dead R."/>
            <person name="Young S.K."/>
            <person name="Zeng Q."/>
            <person name="Gargeya S."/>
            <person name="Fitzgerald M."/>
            <person name="Haas B."/>
            <person name="Abouelleil A."/>
            <person name="Alvarado L."/>
            <person name="Arachchi H.M."/>
            <person name="Berlin A."/>
            <person name="Brown A."/>
            <person name="Chapman S.B."/>
            <person name="Chen Z."/>
            <person name="Dunbar C."/>
            <person name="Freedman E."/>
            <person name="Gearin G."/>
            <person name="Gellesch M."/>
            <person name="Goldberg J."/>
            <person name="Griggs A."/>
            <person name="Gujja S."/>
            <person name="Heiman D."/>
            <person name="Howarth C."/>
            <person name="Larson L."/>
            <person name="Lui A."/>
            <person name="MacDonald P.J.P."/>
            <person name="Mehta T."/>
            <person name="Montmayeur A."/>
            <person name="Murphy C."/>
            <person name="Neiman D."/>
            <person name="Pearson M."/>
            <person name="Priest M."/>
            <person name="Roberts A."/>
            <person name="Saif S."/>
            <person name="Shea T."/>
            <person name="Shenoy N."/>
            <person name="Sisk P."/>
            <person name="Stolte C."/>
            <person name="Sykes S."/>
            <person name="Yandava C."/>
            <person name="Wortman J."/>
            <person name="Nusbaum C."/>
            <person name="Birren B."/>
        </authorList>
    </citation>
    <scope>NUCLEOTIDE SEQUENCE</scope>
    <source>
        <strain evidence="9">ATCC 64411</strain>
    </source>
</reference>
<evidence type="ECO:0000256" key="2">
    <source>
        <dbReference type="ARBA" id="ARBA00022692"/>
    </source>
</evidence>
<protein>
    <recommendedName>
        <fullName evidence="8">Rhodopsin domain-containing protein</fullName>
    </recommendedName>
</protein>
<sequence length="450" mass="48007">MSSLAGYRDNGVIESWLYFSSTLSGVVLALAALRVYVARSVVRRWSKDDTFMLLALSIAFVCGIVQALGAKFAKDVMTGRQQIGNVLYYGKLHGMVGIPTYALATALAKCAIVFYLVRLAVSREIRVVAYAAIVLTVAQCLAVSVGAVACSASLNDMASLVFSQSNPEGYPACAGASVVWVTTAYINSFTDLILLVLPLWILQPLRARWEKKLAITGVLMGGGFVFGVSIYRAYQALGLSRQGDIYNQWTMTTLWCIIELLFGLICACLPAAKALYNHIRNPDRSGRSGHSLRTVRLRTLTQPATTGFPSDIAHGGGGVVRLGSLDGTTAAYTEAYTASAATAIDTITTTTTSTTITTTKIAKHSPWHCSDVALTPPGRARVLAENGCSACGGECGGCEASCLGSARLSLSITVEEESALQHDAMWDGESANEPRPFAVTPNQTISETRW</sequence>
<feature type="region of interest" description="Disordered" evidence="6">
    <location>
        <begin position="427"/>
        <end position="450"/>
    </location>
</feature>
<comment type="subcellular location">
    <subcellularLocation>
        <location evidence="1">Membrane</location>
        <topology evidence="1">Multi-pass membrane protein</topology>
    </subcellularLocation>
</comment>
<reference evidence="11" key="1">
    <citation type="submission" date="2010-05" db="EMBL/GenBank/DDBJ databases">
        <title>The genome sequence of Magnaporthe poae strain ATCC 64411.</title>
        <authorList>
            <person name="Ma L.-J."/>
            <person name="Dead R."/>
            <person name="Young S."/>
            <person name="Zeng Q."/>
            <person name="Koehrsen M."/>
            <person name="Alvarado L."/>
            <person name="Berlin A."/>
            <person name="Chapman S.B."/>
            <person name="Chen Z."/>
            <person name="Freedman E."/>
            <person name="Gellesch M."/>
            <person name="Goldberg J."/>
            <person name="Griggs A."/>
            <person name="Gujja S."/>
            <person name="Heilman E.R."/>
            <person name="Heiman D."/>
            <person name="Hepburn T."/>
            <person name="Howarth C."/>
            <person name="Jen D."/>
            <person name="Larson L."/>
            <person name="Mehta T."/>
            <person name="Neiman D."/>
            <person name="Pearson M."/>
            <person name="Roberts A."/>
            <person name="Saif S."/>
            <person name="Shea T."/>
            <person name="Shenoy N."/>
            <person name="Sisk P."/>
            <person name="Stolte C."/>
            <person name="Sykes S."/>
            <person name="Walk T."/>
            <person name="White J."/>
            <person name="Yandava C."/>
            <person name="Haas B."/>
            <person name="Nusbaum C."/>
            <person name="Birren B."/>
        </authorList>
    </citation>
    <scope>NUCLEOTIDE SEQUENCE [LARGE SCALE GENOMIC DNA]</scope>
    <source>
        <strain evidence="11">ATCC 64411 / 73-15</strain>
    </source>
</reference>
<dbReference type="PANTHER" id="PTHR33048">
    <property type="entry name" value="PTH11-LIKE INTEGRAL MEMBRANE PROTEIN (AFU_ORTHOLOGUE AFUA_5G11245)"/>
    <property type="match status" value="1"/>
</dbReference>
<dbReference type="EnsemblFungi" id="MAPG_09862T0">
    <property type="protein sequence ID" value="MAPG_09862T0"/>
    <property type="gene ID" value="MAPG_09862"/>
</dbReference>
<dbReference type="EMBL" id="GL876977">
    <property type="protein sequence ID" value="KLU91341.1"/>
    <property type="molecule type" value="Genomic_DNA"/>
</dbReference>
<feature type="domain" description="Rhodopsin" evidence="8">
    <location>
        <begin position="33"/>
        <end position="277"/>
    </location>
</feature>
<feature type="transmembrane region" description="Helical" evidence="7">
    <location>
        <begin position="213"/>
        <end position="234"/>
    </location>
</feature>
<evidence type="ECO:0000256" key="3">
    <source>
        <dbReference type="ARBA" id="ARBA00022989"/>
    </source>
</evidence>
<dbReference type="InterPro" id="IPR049326">
    <property type="entry name" value="Rhodopsin_dom_fungi"/>
</dbReference>
<evidence type="ECO:0000256" key="5">
    <source>
        <dbReference type="ARBA" id="ARBA00038359"/>
    </source>
</evidence>
<dbReference type="GO" id="GO:0016020">
    <property type="term" value="C:membrane"/>
    <property type="evidence" value="ECO:0007669"/>
    <property type="project" value="UniProtKB-SubCell"/>
</dbReference>
<comment type="similarity">
    <text evidence="5">Belongs to the SAT4 family.</text>
</comment>
<keyword evidence="3 7" id="KW-1133">Transmembrane helix</keyword>
<dbReference type="eggNOG" id="ENOG502RMI4">
    <property type="taxonomic scope" value="Eukaryota"/>
</dbReference>
<evidence type="ECO:0000256" key="4">
    <source>
        <dbReference type="ARBA" id="ARBA00023136"/>
    </source>
</evidence>
<name>A0A0C4EB20_MAGP6</name>
<accession>A0A0C4EB20</accession>
<evidence type="ECO:0000313" key="11">
    <source>
        <dbReference type="Proteomes" id="UP000011715"/>
    </source>
</evidence>
<reference evidence="10" key="5">
    <citation type="submission" date="2015-06" db="UniProtKB">
        <authorList>
            <consortium name="EnsemblFungi"/>
        </authorList>
    </citation>
    <scope>IDENTIFICATION</scope>
    <source>
        <strain evidence="10">ATCC 64411</strain>
    </source>
</reference>
<feature type="transmembrane region" description="Helical" evidence="7">
    <location>
        <begin position="16"/>
        <end position="38"/>
    </location>
</feature>
<feature type="transmembrane region" description="Helical" evidence="7">
    <location>
        <begin position="174"/>
        <end position="201"/>
    </location>
</feature>
<dbReference type="EMBL" id="ADBL01002528">
    <property type="status" value="NOT_ANNOTATED_CDS"/>
    <property type="molecule type" value="Genomic_DNA"/>
</dbReference>
<proteinExistence type="inferred from homology"/>
<keyword evidence="2 7" id="KW-0812">Transmembrane</keyword>
<gene>
    <name evidence="9" type="ORF">MAPG_09862</name>
</gene>
<organism evidence="10 11">
    <name type="scientific">Magnaporthiopsis poae (strain ATCC 64411 / 73-15)</name>
    <name type="common">Kentucky bluegrass fungus</name>
    <name type="synonym">Magnaporthe poae</name>
    <dbReference type="NCBI Taxonomy" id="644358"/>
    <lineage>
        <taxon>Eukaryota</taxon>
        <taxon>Fungi</taxon>
        <taxon>Dikarya</taxon>
        <taxon>Ascomycota</taxon>
        <taxon>Pezizomycotina</taxon>
        <taxon>Sordariomycetes</taxon>
        <taxon>Sordariomycetidae</taxon>
        <taxon>Magnaporthales</taxon>
        <taxon>Magnaporthaceae</taxon>
        <taxon>Magnaporthiopsis</taxon>
    </lineage>
</organism>
<dbReference type="VEuPathDB" id="FungiDB:MAPG_09862"/>
<dbReference type="Pfam" id="PF20684">
    <property type="entry name" value="Fung_rhodopsin"/>
    <property type="match status" value="1"/>
</dbReference>
<feature type="transmembrane region" description="Helical" evidence="7">
    <location>
        <begin position="254"/>
        <end position="276"/>
    </location>
</feature>
<evidence type="ECO:0000259" key="8">
    <source>
        <dbReference type="Pfam" id="PF20684"/>
    </source>
</evidence>
<dbReference type="AlphaFoldDB" id="A0A0C4EB20"/>
<dbReference type="InterPro" id="IPR052337">
    <property type="entry name" value="SAT4-like"/>
</dbReference>
<feature type="transmembrane region" description="Helical" evidence="7">
    <location>
        <begin position="129"/>
        <end position="154"/>
    </location>
</feature>
<dbReference type="PANTHER" id="PTHR33048:SF47">
    <property type="entry name" value="INTEGRAL MEMBRANE PROTEIN-RELATED"/>
    <property type="match status" value="1"/>
</dbReference>
<evidence type="ECO:0000256" key="1">
    <source>
        <dbReference type="ARBA" id="ARBA00004141"/>
    </source>
</evidence>
<dbReference type="STRING" id="644358.A0A0C4EB20"/>
<reference evidence="10" key="4">
    <citation type="journal article" date="2015" name="G3 (Bethesda)">
        <title>Genome sequences of three phytopathogenic species of the Magnaporthaceae family of fungi.</title>
        <authorList>
            <person name="Okagaki L.H."/>
            <person name="Nunes C.C."/>
            <person name="Sailsbery J."/>
            <person name="Clay B."/>
            <person name="Brown D."/>
            <person name="John T."/>
            <person name="Oh Y."/>
            <person name="Young N."/>
            <person name="Fitzgerald M."/>
            <person name="Haas B.J."/>
            <person name="Zeng Q."/>
            <person name="Young S."/>
            <person name="Adiconis X."/>
            <person name="Fan L."/>
            <person name="Levin J.Z."/>
            <person name="Mitchell T.K."/>
            <person name="Okubara P.A."/>
            <person name="Farman M.L."/>
            <person name="Kohn L.M."/>
            <person name="Birren B."/>
            <person name="Ma L.-J."/>
            <person name="Dean R.A."/>
        </authorList>
    </citation>
    <scope>NUCLEOTIDE SEQUENCE</scope>
    <source>
        <strain evidence="10">ATCC 64411 / 73-15</strain>
    </source>
</reference>
<evidence type="ECO:0000256" key="6">
    <source>
        <dbReference type="SAM" id="MobiDB-lite"/>
    </source>
</evidence>
<keyword evidence="11" id="KW-1185">Reference proteome</keyword>
<evidence type="ECO:0000313" key="10">
    <source>
        <dbReference type="EnsemblFungi" id="MAPG_09862T0"/>
    </source>
</evidence>
<evidence type="ECO:0000256" key="7">
    <source>
        <dbReference type="SAM" id="Phobius"/>
    </source>
</evidence>
<reference evidence="9" key="2">
    <citation type="submission" date="2010-05" db="EMBL/GenBank/DDBJ databases">
        <title>The Genome Sequence of Magnaporthe poae strain ATCC 64411.</title>
        <authorList>
            <consortium name="The Broad Institute Genome Sequencing Platform"/>
            <consortium name="Broad Institute Genome Sequencing Center for Infectious Disease"/>
            <person name="Ma L.-J."/>
            <person name="Dead R."/>
            <person name="Young S."/>
            <person name="Zeng Q."/>
            <person name="Koehrsen M."/>
            <person name="Alvarado L."/>
            <person name="Berlin A."/>
            <person name="Chapman S.B."/>
            <person name="Chen Z."/>
            <person name="Freedman E."/>
            <person name="Gellesch M."/>
            <person name="Goldberg J."/>
            <person name="Griggs A."/>
            <person name="Gujja S."/>
            <person name="Heilman E.R."/>
            <person name="Heiman D."/>
            <person name="Hepburn T."/>
            <person name="Howarth C."/>
            <person name="Jen D."/>
            <person name="Larson L."/>
            <person name="Mehta T."/>
            <person name="Neiman D."/>
            <person name="Pearson M."/>
            <person name="Roberts A."/>
            <person name="Saif S."/>
            <person name="Shea T."/>
            <person name="Shenoy N."/>
            <person name="Sisk P."/>
            <person name="Stolte C."/>
            <person name="Sykes S."/>
            <person name="Walk T."/>
            <person name="White J."/>
            <person name="Yandava C."/>
            <person name="Haas B."/>
            <person name="Nusbaum C."/>
            <person name="Birren B."/>
        </authorList>
    </citation>
    <scope>NUCLEOTIDE SEQUENCE</scope>
    <source>
        <strain evidence="9">ATCC 64411</strain>
    </source>
</reference>
<feature type="transmembrane region" description="Helical" evidence="7">
    <location>
        <begin position="50"/>
        <end position="72"/>
    </location>
</feature>
<evidence type="ECO:0000313" key="9">
    <source>
        <dbReference type="EMBL" id="KLU91341.1"/>
    </source>
</evidence>
<feature type="compositionally biased region" description="Polar residues" evidence="6">
    <location>
        <begin position="440"/>
        <end position="450"/>
    </location>
</feature>